<dbReference type="EMBL" id="JADLQX010000018">
    <property type="protein sequence ID" value="MBF6300516.1"/>
    <property type="molecule type" value="Genomic_DNA"/>
</dbReference>
<reference evidence="1 2" key="1">
    <citation type="submission" date="2020-10" db="EMBL/GenBank/DDBJ databases">
        <title>Identification of Nocardia species via Next-generation sequencing and recognition of intraspecies genetic diversity.</title>
        <authorList>
            <person name="Li P."/>
            <person name="Li P."/>
            <person name="Lu B."/>
        </authorList>
    </citation>
    <scope>NUCLEOTIDE SEQUENCE [LARGE SCALE GENOMIC DNA]</scope>
    <source>
        <strain evidence="1 2">BJ06-0157</strain>
    </source>
</reference>
<accession>A0ABS0CV85</accession>
<evidence type="ECO:0000313" key="1">
    <source>
        <dbReference type="EMBL" id="MBF6300516.1"/>
    </source>
</evidence>
<comment type="caution">
    <text evidence="1">The sequence shown here is derived from an EMBL/GenBank/DDBJ whole genome shotgun (WGS) entry which is preliminary data.</text>
</comment>
<dbReference type="Proteomes" id="UP000702209">
    <property type="component" value="Unassembled WGS sequence"/>
</dbReference>
<gene>
    <name evidence="1" type="ORF">IU459_23640</name>
</gene>
<evidence type="ECO:0000313" key="2">
    <source>
        <dbReference type="Proteomes" id="UP000702209"/>
    </source>
</evidence>
<name>A0ABS0CV85_9NOCA</name>
<keyword evidence="2" id="KW-1185">Reference proteome</keyword>
<dbReference type="RefSeq" id="WP_195131753.1">
    <property type="nucleotide sequence ID" value="NZ_JADLQX010000018.1"/>
</dbReference>
<protein>
    <submittedName>
        <fullName evidence="1">Uncharacterized protein</fullName>
    </submittedName>
</protein>
<sequence>MSRAASRTVTIPVGRTPVPMALDRVSDTVISVTVNVSNNRRHLCHRLW</sequence>
<proteinExistence type="predicted"/>
<organism evidence="1 2">
    <name type="scientific">Nocardia amamiensis</name>
    <dbReference type="NCBI Taxonomy" id="404578"/>
    <lineage>
        <taxon>Bacteria</taxon>
        <taxon>Bacillati</taxon>
        <taxon>Actinomycetota</taxon>
        <taxon>Actinomycetes</taxon>
        <taxon>Mycobacteriales</taxon>
        <taxon>Nocardiaceae</taxon>
        <taxon>Nocardia</taxon>
    </lineage>
</organism>